<sequence length="132" mass="15330">MLWRPDITLYNGIGAIMTYNDDRRLVLNNNGMILWLLPARLESICNDMTLDGGQNVTCKWKFGSWTYNGLQLNLTHSDSQLGMSNYFPSRDLYVVDVASDLNVVRYPCCPEPYPDVTYKILLRRNMFRQPNQ</sequence>
<organism evidence="2 3">
    <name type="scientific">Pinctada imbricata</name>
    <name type="common">Atlantic pearl-oyster</name>
    <name type="synonym">Pinctada martensii</name>
    <dbReference type="NCBI Taxonomy" id="66713"/>
    <lineage>
        <taxon>Eukaryota</taxon>
        <taxon>Metazoa</taxon>
        <taxon>Spiralia</taxon>
        <taxon>Lophotrochozoa</taxon>
        <taxon>Mollusca</taxon>
        <taxon>Bivalvia</taxon>
        <taxon>Autobranchia</taxon>
        <taxon>Pteriomorphia</taxon>
        <taxon>Pterioida</taxon>
        <taxon>Pterioidea</taxon>
        <taxon>Pteriidae</taxon>
        <taxon>Pinctada</taxon>
    </lineage>
</organism>
<name>A0AA88YHQ0_PINIB</name>
<gene>
    <name evidence="2" type="ORF">FSP39_007243</name>
</gene>
<dbReference type="EMBL" id="VSWD01000005">
    <property type="protein sequence ID" value="KAK3101906.1"/>
    <property type="molecule type" value="Genomic_DNA"/>
</dbReference>
<dbReference type="InterPro" id="IPR006202">
    <property type="entry name" value="Neur_chan_lig-bd"/>
</dbReference>
<evidence type="ECO:0000313" key="3">
    <source>
        <dbReference type="Proteomes" id="UP001186944"/>
    </source>
</evidence>
<dbReference type="GO" id="GO:0016020">
    <property type="term" value="C:membrane"/>
    <property type="evidence" value="ECO:0007669"/>
    <property type="project" value="InterPro"/>
</dbReference>
<comment type="caution">
    <text evidence="2">The sequence shown here is derived from an EMBL/GenBank/DDBJ whole genome shotgun (WGS) entry which is preliminary data.</text>
</comment>
<dbReference type="SUPFAM" id="SSF63712">
    <property type="entry name" value="Nicotinic receptor ligand binding domain-like"/>
    <property type="match status" value="1"/>
</dbReference>
<evidence type="ECO:0000313" key="2">
    <source>
        <dbReference type="EMBL" id="KAK3101906.1"/>
    </source>
</evidence>
<dbReference type="Proteomes" id="UP001186944">
    <property type="component" value="Unassembled WGS sequence"/>
</dbReference>
<dbReference type="Gene3D" id="2.70.170.10">
    <property type="entry name" value="Neurotransmitter-gated ion-channel ligand-binding domain"/>
    <property type="match status" value="1"/>
</dbReference>
<dbReference type="GO" id="GO:0005230">
    <property type="term" value="F:extracellular ligand-gated monoatomic ion channel activity"/>
    <property type="evidence" value="ECO:0007669"/>
    <property type="project" value="InterPro"/>
</dbReference>
<dbReference type="AlphaFoldDB" id="A0AA88YHQ0"/>
<accession>A0AA88YHQ0</accession>
<proteinExistence type="predicted"/>
<evidence type="ECO:0000259" key="1">
    <source>
        <dbReference type="Pfam" id="PF02931"/>
    </source>
</evidence>
<dbReference type="InterPro" id="IPR036734">
    <property type="entry name" value="Neur_chan_lig-bd_sf"/>
</dbReference>
<reference evidence="2" key="1">
    <citation type="submission" date="2019-08" db="EMBL/GenBank/DDBJ databases">
        <title>The improved chromosome-level genome for the pearl oyster Pinctada fucata martensii using PacBio sequencing and Hi-C.</title>
        <authorList>
            <person name="Zheng Z."/>
        </authorList>
    </citation>
    <scope>NUCLEOTIDE SEQUENCE</scope>
    <source>
        <strain evidence="2">ZZ-2019</strain>
        <tissue evidence="2">Adductor muscle</tissue>
    </source>
</reference>
<keyword evidence="3" id="KW-1185">Reference proteome</keyword>
<protein>
    <recommendedName>
        <fullName evidence="1">Neurotransmitter-gated ion-channel ligand-binding domain-containing protein</fullName>
    </recommendedName>
</protein>
<dbReference type="Pfam" id="PF02931">
    <property type="entry name" value="Neur_chan_LBD"/>
    <property type="match status" value="1"/>
</dbReference>
<feature type="domain" description="Neurotransmitter-gated ion-channel ligand-binding" evidence="1">
    <location>
        <begin position="1"/>
        <end position="126"/>
    </location>
</feature>